<protein>
    <recommendedName>
        <fullName evidence="1">citrate lyase holo-[acyl-carrier protein] synthase</fullName>
        <ecNumber evidence="1">2.7.7.61</ecNumber>
    </recommendedName>
</protein>
<gene>
    <name evidence="5" type="ORF">B9W14_23360</name>
</gene>
<dbReference type="GO" id="GO:0050519">
    <property type="term" value="F:holo-citrate lyase synthase activity"/>
    <property type="evidence" value="ECO:0007669"/>
    <property type="project" value="UniProtKB-EC"/>
</dbReference>
<dbReference type="GO" id="GO:0051191">
    <property type="term" value="P:prosthetic group biosynthetic process"/>
    <property type="evidence" value="ECO:0007669"/>
    <property type="project" value="InterPro"/>
</dbReference>
<reference evidence="6" key="1">
    <citation type="submission" date="2017-04" db="EMBL/GenBank/DDBJ databases">
        <authorList>
            <person name="Song Y."/>
            <person name="Cho B.-K."/>
        </authorList>
    </citation>
    <scope>NUCLEOTIDE SEQUENCE [LARGE SCALE GENOMIC DNA]</scope>
    <source>
        <strain evidence="6">SL1</strain>
    </source>
</reference>
<accession>A0A2U8DXA4</accession>
<dbReference type="InterPro" id="IPR005551">
    <property type="entry name" value="CitX"/>
</dbReference>
<dbReference type="GO" id="GO:0016829">
    <property type="term" value="F:lyase activity"/>
    <property type="evidence" value="ECO:0007669"/>
    <property type="project" value="UniProtKB-KW"/>
</dbReference>
<evidence type="ECO:0000256" key="3">
    <source>
        <dbReference type="ARBA" id="ARBA00022695"/>
    </source>
</evidence>
<dbReference type="OrthoDB" id="3196716at2"/>
<evidence type="ECO:0000256" key="1">
    <source>
        <dbReference type="ARBA" id="ARBA00012524"/>
    </source>
</evidence>
<dbReference type="Pfam" id="PF03802">
    <property type="entry name" value="CitX"/>
    <property type="match status" value="1"/>
</dbReference>
<proteinExistence type="predicted"/>
<dbReference type="Proteomes" id="UP000244910">
    <property type="component" value="Chromosome"/>
</dbReference>
<dbReference type="EC" id="2.7.7.61" evidence="1"/>
<keyword evidence="6" id="KW-1185">Reference proteome</keyword>
<organism evidence="5 6">
    <name type="scientific">Clostridium drakei</name>
    <dbReference type="NCBI Taxonomy" id="332101"/>
    <lineage>
        <taxon>Bacteria</taxon>
        <taxon>Bacillati</taxon>
        <taxon>Bacillota</taxon>
        <taxon>Clostridia</taxon>
        <taxon>Eubacteriales</taxon>
        <taxon>Clostridiaceae</taxon>
        <taxon>Clostridium</taxon>
    </lineage>
</organism>
<comment type="catalytic activity">
    <reaction evidence="4">
        <text>apo-[citrate lyase ACP] + 2'-(5''-triphospho-alpha-D-ribosyl)-3'-dephospho-CoA = holo-[citrate lyase ACP] + diphosphate</text>
        <dbReference type="Rhea" id="RHEA:16333"/>
        <dbReference type="Rhea" id="RHEA-COMP:10157"/>
        <dbReference type="Rhea" id="RHEA-COMP:10158"/>
        <dbReference type="ChEBI" id="CHEBI:29999"/>
        <dbReference type="ChEBI" id="CHEBI:33019"/>
        <dbReference type="ChEBI" id="CHEBI:61378"/>
        <dbReference type="ChEBI" id="CHEBI:82683"/>
        <dbReference type="EC" id="2.7.7.61"/>
    </reaction>
</comment>
<keyword evidence="3" id="KW-0548">Nucleotidyltransferase</keyword>
<evidence type="ECO:0000313" key="6">
    <source>
        <dbReference type="Proteomes" id="UP000244910"/>
    </source>
</evidence>
<dbReference type="AlphaFoldDB" id="A0A2U8DXA4"/>
<keyword evidence="2" id="KW-0808">Transferase</keyword>
<dbReference type="RefSeq" id="WP_032078789.1">
    <property type="nucleotide sequence ID" value="NZ_CP020953.1"/>
</dbReference>
<sequence length="198" mass="23752">MNRCWLTNYTYEDYVKDKQKKHNIKGIKEYTPKDILMCREERVCEQEELIKFHKKTLVFMRVNYPGVVKNNAITLGIMKFMNKFLMEELKQYIEYKNFVITAEGPSLTLIVNKNAKDTKQITVNIENKHFLGRYVDIDVYDENNNSLSRGMLGFKPRACYICSDIAQYCVRSRKHSEEEIKEFIKNKYEDYCKWYKVL</sequence>
<dbReference type="KEGG" id="cdrk:B9W14_23360"/>
<name>A0A2U8DXA4_9CLOT</name>
<dbReference type="NCBIfam" id="TIGR03124">
    <property type="entry name" value="citrate_citX"/>
    <property type="match status" value="1"/>
</dbReference>
<evidence type="ECO:0000256" key="4">
    <source>
        <dbReference type="ARBA" id="ARBA00048574"/>
    </source>
</evidence>
<dbReference type="EMBL" id="CP020953">
    <property type="protein sequence ID" value="AWI07289.1"/>
    <property type="molecule type" value="Genomic_DNA"/>
</dbReference>
<evidence type="ECO:0000256" key="2">
    <source>
        <dbReference type="ARBA" id="ARBA00022679"/>
    </source>
</evidence>
<keyword evidence="5" id="KW-0456">Lyase</keyword>
<evidence type="ECO:0000313" key="5">
    <source>
        <dbReference type="EMBL" id="AWI07289.1"/>
    </source>
</evidence>